<dbReference type="Proteomes" id="UP000689195">
    <property type="component" value="Unassembled WGS sequence"/>
</dbReference>
<protein>
    <submittedName>
        <fullName evidence="2">Uncharacterized protein</fullName>
    </submittedName>
</protein>
<comment type="caution">
    <text evidence="2">The sequence shown here is derived from an EMBL/GenBank/DDBJ whole genome shotgun (WGS) entry which is preliminary data.</text>
</comment>
<keyword evidence="1" id="KW-0175">Coiled coil</keyword>
<accession>A0A8S1WPI8</accession>
<feature type="coiled-coil region" evidence="1">
    <location>
        <begin position="438"/>
        <end position="465"/>
    </location>
</feature>
<dbReference type="OrthoDB" id="303514at2759"/>
<name>A0A8S1WPI8_9CILI</name>
<evidence type="ECO:0000256" key="1">
    <source>
        <dbReference type="SAM" id="Coils"/>
    </source>
</evidence>
<keyword evidence="3" id="KW-1185">Reference proteome</keyword>
<sequence>MDIHLTNNNTLQQQDLNQSNYSSQQLYQIALQFLDNPQTLSNALLIFNQIAQQEYNIYPLLQNQFINLLLHSNPDVQNLTISLISNLIHKKYDFSSLNKQVIESLLINIRWDFTLNTPQQGFEYTSILLNAPFPDLNNLIRIVEPTSLIKYYFINKQGININGLLKTMEIFLSNHNFIFNNAIEFIEITQRIARHQNEQVRSYALKYIHHLVNLQENQTFKELIHATLLAGLMDESLEIRIQALNELKTLNPKEKDQLLILLYKNSHCDDLRKVSESVVQQLFPHFSGVIQTELINVINEKRLNECVILCCYSTISRNWRIRRSGLKTLQSIIQYYPYQDIPIIEILKVSQNCSLFEINFDVRYNGFLLMYHIVNMYQNKITQFNDQIIQNCLFHFSDDHIECQELCINILMKLIDDQHLIQELQKQLRLIINKDLILQDLQDKIKKIEDIQKQFENQKNKEEINEEIIIKYQSKIMLGIIVCFLQMIKQRFNEQSLEQISLMIYQGIQFINSSKSIVYKYLINGLKQIYMQDKELVKKMINQLNLIEILRLDGELELIDIVGTSILKE</sequence>
<evidence type="ECO:0000313" key="3">
    <source>
        <dbReference type="Proteomes" id="UP000689195"/>
    </source>
</evidence>
<reference evidence="2" key="1">
    <citation type="submission" date="2021-01" db="EMBL/GenBank/DDBJ databases">
        <authorList>
            <consortium name="Genoscope - CEA"/>
            <person name="William W."/>
        </authorList>
    </citation>
    <scope>NUCLEOTIDE SEQUENCE</scope>
</reference>
<dbReference type="EMBL" id="CAJJDO010000100">
    <property type="protein sequence ID" value="CAD8191884.1"/>
    <property type="molecule type" value="Genomic_DNA"/>
</dbReference>
<dbReference type="AlphaFoldDB" id="A0A8S1WPI8"/>
<gene>
    <name evidence="2" type="ORF">PPENT_87.1.T1000062</name>
</gene>
<organism evidence="2 3">
    <name type="scientific">Paramecium pentaurelia</name>
    <dbReference type="NCBI Taxonomy" id="43138"/>
    <lineage>
        <taxon>Eukaryota</taxon>
        <taxon>Sar</taxon>
        <taxon>Alveolata</taxon>
        <taxon>Ciliophora</taxon>
        <taxon>Intramacronucleata</taxon>
        <taxon>Oligohymenophorea</taxon>
        <taxon>Peniculida</taxon>
        <taxon>Parameciidae</taxon>
        <taxon>Paramecium</taxon>
    </lineage>
</organism>
<evidence type="ECO:0000313" key="2">
    <source>
        <dbReference type="EMBL" id="CAD8191884.1"/>
    </source>
</evidence>
<proteinExistence type="predicted"/>